<accession>A0ABS2HHL0</accession>
<reference evidence="4 5" key="1">
    <citation type="submission" date="2021-02" db="EMBL/GenBank/DDBJ databases">
        <authorList>
            <person name="Park J.-S."/>
        </authorList>
    </citation>
    <scope>NUCLEOTIDE SEQUENCE [LARGE SCALE GENOMIC DNA]</scope>
    <source>
        <strain evidence="4 5">188UL20-2</strain>
    </source>
</reference>
<dbReference type="CDD" id="cd01448">
    <property type="entry name" value="TST_Repeat_1"/>
    <property type="match status" value="1"/>
</dbReference>
<evidence type="ECO:0000256" key="1">
    <source>
        <dbReference type="ARBA" id="ARBA00022679"/>
    </source>
</evidence>
<feature type="domain" description="Rhodanese" evidence="3">
    <location>
        <begin position="15"/>
        <end position="131"/>
    </location>
</feature>
<evidence type="ECO:0000313" key="5">
    <source>
        <dbReference type="Proteomes" id="UP000809621"/>
    </source>
</evidence>
<dbReference type="InterPro" id="IPR036873">
    <property type="entry name" value="Rhodanese-like_dom_sf"/>
</dbReference>
<protein>
    <submittedName>
        <fullName evidence="4">Sulfurtransferase</fullName>
    </submittedName>
</protein>
<proteinExistence type="predicted"/>
<feature type="domain" description="Rhodanese" evidence="3">
    <location>
        <begin position="162"/>
        <end position="279"/>
    </location>
</feature>
<sequence length="286" mass="31545">MEHSVSTQWLAENISLPNLKILDASMEKVIGIDPIVYDRPLHIPNSIKMDLEHDFVADVEGVHPYPDASKVSSLLAAMGVKSTDTIIIYDNQGLYSAPRAWWILRSFGFKQVAILRGGLPRWIEESRETTSIIAQSVTTSPEALALNSTLLTKADEIHKNIKNREFLVVDVRGEQRFLGKVQEPRPGVRSGHIPGSSNLPFSKLLDGRQLKSIQILQREFKQVLNNSKHSQSTKLVFSCGSGVTACIAAFAATTAGLTDLSLYDGSWSEWGSDESLPIETSVNESK</sequence>
<dbReference type="SUPFAM" id="SSF52821">
    <property type="entry name" value="Rhodanese/Cell cycle control phosphatase"/>
    <property type="match status" value="2"/>
</dbReference>
<gene>
    <name evidence="4" type="ORF">JQC93_04440</name>
</gene>
<dbReference type="RefSeq" id="WP_205157234.1">
    <property type="nucleotide sequence ID" value="NZ_JAFEUM010000001.1"/>
</dbReference>
<dbReference type="EMBL" id="JAFEUM010000001">
    <property type="protein sequence ID" value="MBM7035648.1"/>
    <property type="molecule type" value="Genomic_DNA"/>
</dbReference>
<evidence type="ECO:0000259" key="3">
    <source>
        <dbReference type="PROSITE" id="PS50206"/>
    </source>
</evidence>
<keyword evidence="1" id="KW-0808">Transferase</keyword>
<keyword evidence="5" id="KW-1185">Reference proteome</keyword>
<name>A0ABS2HHL0_9VIBR</name>
<dbReference type="PANTHER" id="PTHR11364:SF27">
    <property type="entry name" value="SULFURTRANSFERASE"/>
    <property type="match status" value="1"/>
</dbReference>
<dbReference type="CDD" id="cd01449">
    <property type="entry name" value="TST_Repeat_2"/>
    <property type="match status" value="1"/>
</dbReference>
<dbReference type="Pfam" id="PF00581">
    <property type="entry name" value="Rhodanese"/>
    <property type="match status" value="2"/>
</dbReference>
<dbReference type="Gene3D" id="3.40.250.10">
    <property type="entry name" value="Rhodanese-like domain"/>
    <property type="match status" value="2"/>
</dbReference>
<dbReference type="PROSITE" id="PS50206">
    <property type="entry name" value="RHODANESE_3"/>
    <property type="match status" value="2"/>
</dbReference>
<dbReference type="PANTHER" id="PTHR11364">
    <property type="entry name" value="THIOSULFATE SULFERTANSFERASE"/>
    <property type="match status" value="1"/>
</dbReference>
<dbReference type="InterPro" id="IPR045078">
    <property type="entry name" value="TST/MPST-like"/>
</dbReference>
<evidence type="ECO:0000256" key="2">
    <source>
        <dbReference type="ARBA" id="ARBA00022737"/>
    </source>
</evidence>
<dbReference type="InterPro" id="IPR001763">
    <property type="entry name" value="Rhodanese-like_dom"/>
</dbReference>
<dbReference type="Proteomes" id="UP000809621">
    <property type="component" value="Unassembled WGS sequence"/>
</dbReference>
<comment type="caution">
    <text evidence="4">The sequence shown here is derived from an EMBL/GenBank/DDBJ whole genome shotgun (WGS) entry which is preliminary data.</text>
</comment>
<dbReference type="SMART" id="SM00450">
    <property type="entry name" value="RHOD"/>
    <property type="match status" value="2"/>
</dbReference>
<keyword evidence="2" id="KW-0677">Repeat</keyword>
<evidence type="ECO:0000313" key="4">
    <source>
        <dbReference type="EMBL" id="MBM7035648.1"/>
    </source>
</evidence>
<organism evidence="4 5">
    <name type="scientific">Vibrio ulleungensis</name>
    <dbReference type="NCBI Taxonomy" id="2807619"/>
    <lineage>
        <taxon>Bacteria</taxon>
        <taxon>Pseudomonadati</taxon>
        <taxon>Pseudomonadota</taxon>
        <taxon>Gammaproteobacteria</taxon>
        <taxon>Vibrionales</taxon>
        <taxon>Vibrionaceae</taxon>
        <taxon>Vibrio</taxon>
    </lineage>
</organism>